<protein>
    <submittedName>
        <fullName evidence="1">Uncharacterized protein</fullName>
    </submittedName>
</protein>
<gene>
    <name evidence="1" type="ORF">PUN28_009847</name>
</gene>
<accession>A0AAW2FKI7</accession>
<dbReference type="AlphaFoldDB" id="A0AAW2FKI7"/>
<dbReference type="Proteomes" id="UP001430953">
    <property type="component" value="Unassembled WGS sequence"/>
</dbReference>
<keyword evidence="2" id="KW-1185">Reference proteome</keyword>
<name>A0AAW2FKI7_9HYME</name>
<reference evidence="1 2" key="1">
    <citation type="submission" date="2023-03" db="EMBL/GenBank/DDBJ databases">
        <title>High recombination rates correlate with genetic variation in Cardiocondyla obscurior ants.</title>
        <authorList>
            <person name="Errbii M."/>
        </authorList>
    </citation>
    <scope>NUCLEOTIDE SEQUENCE [LARGE SCALE GENOMIC DNA]</scope>
    <source>
        <strain evidence="1">Alpha-2009</strain>
        <tissue evidence="1">Whole body</tissue>
    </source>
</reference>
<evidence type="ECO:0000313" key="1">
    <source>
        <dbReference type="EMBL" id="KAL0116466.1"/>
    </source>
</evidence>
<sequence length="118" mass="13989">MNTDEDLERTVALVVAEEIKKRRTTIIASAMLLLLKKKKSYKKKKYWVAPIFQNRSEHGFYFASMPKLLLKDIQLLGIIRLHIQKQDVIRQSVTPSERLALTLRYVNMFISYYDIYYS</sequence>
<comment type="caution">
    <text evidence="1">The sequence shown here is derived from an EMBL/GenBank/DDBJ whole genome shotgun (WGS) entry which is preliminary data.</text>
</comment>
<dbReference type="EMBL" id="JADYXP020000009">
    <property type="protein sequence ID" value="KAL0116466.1"/>
    <property type="molecule type" value="Genomic_DNA"/>
</dbReference>
<evidence type="ECO:0000313" key="2">
    <source>
        <dbReference type="Proteomes" id="UP001430953"/>
    </source>
</evidence>
<organism evidence="1 2">
    <name type="scientific">Cardiocondyla obscurior</name>
    <dbReference type="NCBI Taxonomy" id="286306"/>
    <lineage>
        <taxon>Eukaryota</taxon>
        <taxon>Metazoa</taxon>
        <taxon>Ecdysozoa</taxon>
        <taxon>Arthropoda</taxon>
        <taxon>Hexapoda</taxon>
        <taxon>Insecta</taxon>
        <taxon>Pterygota</taxon>
        <taxon>Neoptera</taxon>
        <taxon>Endopterygota</taxon>
        <taxon>Hymenoptera</taxon>
        <taxon>Apocrita</taxon>
        <taxon>Aculeata</taxon>
        <taxon>Formicoidea</taxon>
        <taxon>Formicidae</taxon>
        <taxon>Myrmicinae</taxon>
        <taxon>Cardiocondyla</taxon>
    </lineage>
</organism>
<proteinExistence type="predicted"/>